<dbReference type="Gene3D" id="1.10.287.130">
    <property type="match status" value="1"/>
</dbReference>
<evidence type="ECO:0000256" key="7">
    <source>
        <dbReference type="ARBA" id="ARBA00022777"/>
    </source>
</evidence>
<dbReference type="CDD" id="cd00075">
    <property type="entry name" value="HATPase"/>
    <property type="match status" value="1"/>
</dbReference>
<evidence type="ECO:0000256" key="5">
    <source>
        <dbReference type="ARBA" id="ARBA00022679"/>
    </source>
</evidence>
<comment type="subcellular location">
    <subcellularLocation>
        <location evidence="2">Membrane</location>
    </subcellularLocation>
</comment>
<sequence>MGIGHLLPKGIKKRILMLFFVFTLMFSALLTGGGLILLHQGEKQLQSIDMGLAIERIRKQYLEGEDVGRVNRFFYGEKNALTFPSWVRNLPVGFHKVQRDHLTWHVMISDFPDQRYILLRDYTVFESSRLHPIWLSLIILMSSLVLSSILVWITLFYVIYPIEKLEKNIRENLSPQNKNQLAESYGDHEIGQLARSFDEVYDKLNQALQRERLFTADVSHELRTPLMVILSSCELLLAKPVLTAKAEQRLYNIQHAAQQILQRLQVYFALARQTSSTLEHFKQLTIAEIASAVIAENQSLAQRYQIALQLNTHDVTTQYPADFCHSVLSNLIRNAIEYAGPNSTITVSIQKNGFTVSDNGVGIKSEFQPYIFDAFTRSDWHSDHHLGLGLSLVQRICQYMQWEIEFSSQPNQGAAFRIYTDSESK</sequence>
<dbReference type="CDD" id="cd00082">
    <property type="entry name" value="HisKA"/>
    <property type="match status" value="1"/>
</dbReference>
<dbReference type="Proteomes" id="UP000490535">
    <property type="component" value="Unassembled WGS sequence"/>
</dbReference>
<dbReference type="PRINTS" id="PR00344">
    <property type="entry name" value="BCTRLSENSOR"/>
</dbReference>
<dbReference type="Pfam" id="PF02518">
    <property type="entry name" value="HATPase_c"/>
    <property type="match status" value="1"/>
</dbReference>
<organism evidence="12 13">
    <name type="scientific">Acinetobacter bereziniae</name>
    <name type="common">Acinetobacter genomosp. 10</name>
    <dbReference type="NCBI Taxonomy" id="106648"/>
    <lineage>
        <taxon>Bacteria</taxon>
        <taxon>Pseudomonadati</taxon>
        <taxon>Pseudomonadota</taxon>
        <taxon>Gammaproteobacteria</taxon>
        <taxon>Moraxellales</taxon>
        <taxon>Moraxellaceae</taxon>
        <taxon>Acinetobacter</taxon>
    </lineage>
</organism>
<name>A0A833PGF5_ACIBZ</name>
<keyword evidence="5" id="KW-0808">Transferase</keyword>
<keyword evidence="6 10" id="KW-0812">Transmembrane</keyword>
<dbReference type="Gene3D" id="6.10.340.10">
    <property type="match status" value="1"/>
</dbReference>
<feature type="domain" description="Histidine kinase" evidence="11">
    <location>
        <begin position="217"/>
        <end position="424"/>
    </location>
</feature>
<dbReference type="AlphaFoldDB" id="A0A833PGF5"/>
<evidence type="ECO:0000256" key="9">
    <source>
        <dbReference type="ARBA" id="ARBA00023136"/>
    </source>
</evidence>
<dbReference type="InterPro" id="IPR005467">
    <property type="entry name" value="His_kinase_dom"/>
</dbReference>
<keyword evidence="8 10" id="KW-1133">Transmembrane helix</keyword>
<keyword evidence="9 10" id="KW-0472">Membrane</keyword>
<keyword evidence="4" id="KW-0597">Phosphoprotein</keyword>
<dbReference type="InterPro" id="IPR004358">
    <property type="entry name" value="Sig_transdc_His_kin-like_C"/>
</dbReference>
<evidence type="ECO:0000256" key="1">
    <source>
        <dbReference type="ARBA" id="ARBA00000085"/>
    </source>
</evidence>
<dbReference type="EMBL" id="WNDP01000035">
    <property type="protein sequence ID" value="KAF1025688.1"/>
    <property type="molecule type" value="Genomic_DNA"/>
</dbReference>
<feature type="transmembrane region" description="Helical" evidence="10">
    <location>
        <begin position="133"/>
        <end position="160"/>
    </location>
</feature>
<evidence type="ECO:0000313" key="12">
    <source>
        <dbReference type="EMBL" id="KAF1025688.1"/>
    </source>
</evidence>
<dbReference type="PANTHER" id="PTHR45436:SF16">
    <property type="entry name" value="HISTIDINE KINASE"/>
    <property type="match status" value="1"/>
</dbReference>
<evidence type="ECO:0000256" key="8">
    <source>
        <dbReference type="ARBA" id="ARBA00022989"/>
    </source>
</evidence>
<dbReference type="SMART" id="SM00388">
    <property type="entry name" value="HisKA"/>
    <property type="match status" value="1"/>
</dbReference>
<dbReference type="PANTHER" id="PTHR45436">
    <property type="entry name" value="SENSOR HISTIDINE KINASE YKOH"/>
    <property type="match status" value="1"/>
</dbReference>
<dbReference type="SMART" id="SM00387">
    <property type="entry name" value="HATPase_c"/>
    <property type="match status" value="1"/>
</dbReference>
<proteinExistence type="predicted"/>
<dbReference type="SUPFAM" id="SSF47384">
    <property type="entry name" value="Homodimeric domain of signal transducing histidine kinase"/>
    <property type="match status" value="1"/>
</dbReference>
<dbReference type="EC" id="2.7.13.3" evidence="3"/>
<comment type="caution">
    <text evidence="12">The sequence shown here is derived from an EMBL/GenBank/DDBJ whole genome shotgun (WGS) entry which is preliminary data.</text>
</comment>
<protein>
    <recommendedName>
        <fullName evidence="3">histidine kinase</fullName>
        <ecNumber evidence="3">2.7.13.3</ecNumber>
    </recommendedName>
</protein>
<evidence type="ECO:0000256" key="6">
    <source>
        <dbReference type="ARBA" id="ARBA00022692"/>
    </source>
</evidence>
<dbReference type="SUPFAM" id="SSF55874">
    <property type="entry name" value="ATPase domain of HSP90 chaperone/DNA topoisomerase II/histidine kinase"/>
    <property type="match status" value="1"/>
</dbReference>
<dbReference type="PROSITE" id="PS50109">
    <property type="entry name" value="HIS_KIN"/>
    <property type="match status" value="1"/>
</dbReference>
<evidence type="ECO:0000313" key="13">
    <source>
        <dbReference type="Proteomes" id="UP000490535"/>
    </source>
</evidence>
<dbReference type="InterPro" id="IPR036097">
    <property type="entry name" value="HisK_dim/P_sf"/>
</dbReference>
<dbReference type="Pfam" id="PF00512">
    <property type="entry name" value="HisKA"/>
    <property type="match status" value="1"/>
</dbReference>
<dbReference type="InterPro" id="IPR050428">
    <property type="entry name" value="TCS_sensor_his_kinase"/>
</dbReference>
<dbReference type="GO" id="GO:0000155">
    <property type="term" value="F:phosphorelay sensor kinase activity"/>
    <property type="evidence" value="ECO:0007669"/>
    <property type="project" value="InterPro"/>
</dbReference>
<accession>A0A833PGF5</accession>
<evidence type="ECO:0000256" key="2">
    <source>
        <dbReference type="ARBA" id="ARBA00004370"/>
    </source>
</evidence>
<evidence type="ECO:0000256" key="10">
    <source>
        <dbReference type="SAM" id="Phobius"/>
    </source>
</evidence>
<gene>
    <name evidence="12" type="primary">qseC_2</name>
    <name evidence="12" type="ORF">GAK29_01751</name>
</gene>
<dbReference type="InterPro" id="IPR036890">
    <property type="entry name" value="HATPase_C_sf"/>
</dbReference>
<evidence type="ECO:0000256" key="3">
    <source>
        <dbReference type="ARBA" id="ARBA00012438"/>
    </source>
</evidence>
<keyword evidence="7" id="KW-0418">Kinase</keyword>
<feature type="transmembrane region" description="Helical" evidence="10">
    <location>
        <begin position="15"/>
        <end position="38"/>
    </location>
</feature>
<reference evidence="13" key="1">
    <citation type="journal article" date="2020" name="MBio">
        <title>Horizontal gene transfer to a defensive symbiont with a reduced genome amongst a multipartite beetle microbiome.</title>
        <authorList>
            <person name="Waterworth S.C."/>
            <person name="Florez L.V."/>
            <person name="Rees E.R."/>
            <person name="Hertweck C."/>
            <person name="Kaltenpoth M."/>
            <person name="Kwan J.C."/>
        </authorList>
    </citation>
    <scope>NUCLEOTIDE SEQUENCE [LARGE SCALE GENOMIC DNA]</scope>
</reference>
<dbReference type="InterPro" id="IPR003594">
    <property type="entry name" value="HATPase_dom"/>
</dbReference>
<dbReference type="Gene3D" id="3.30.565.10">
    <property type="entry name" value="Histidine kinase-like ATPase, C-terminal domain"/>
    <property type="match status" value="1"/>
</dbReference>
<evidence type="ECO:0000259" key="11">
    <source>
        <dbReference type="PROSITE" id="PS50109"/>
    </source>
</evidence>
<dbReference type="GO" id="GO:0005886">
    <property type="term" value="C:plasma membrane"/>
    <property type="evidence" value="ECO:0007669"/>
    <property type="project" value="TreeGrafter"/>
</dbReference>
<comment type="catalytic activity">
    <reaction evidence="1">
        <text>ATP + protein L-histidine = ADP + protein N-phospho-L-histidine.</text>
        <dbReference type="EC" id="2.7.13.3"/>
    </reaction>
</comment>
<dbReference type="InterPro" id="IPR003661">
    <property type="entry name" value="HisK_dim/P_dom"/>
</dbReference>
<evidence type="ECO:0000256" key="4">
    <source>
        <dbReference type="ARBA" id="ARBA00022553"/>
    </source>
</evidence>